<comment type="caution">
    <text evidence="6">The sequence shown here is derived from an EMBL/GenBank/DDBJ whole genome shotgun (WGS) entry which is preliminary data.</text>
</comment>
<proteinExistence type="predicted"/>
<evidence type="ECO:0000256" key="3">
    <source>
        <dbReference type="ARBA" id="ARBA00022989"/>
    </source>
</evidence>
<accession>A0ABV7ER49</accession>
<dbReference type="Proteomes" id="UP001595462">
    <property type="component" value="Unassembled WGS sequence"/>
</dbReference>
<feature type="transmembrane region" description="Helical" evidence="5">
    <location>
        <begin position="59"/>
        <end position="80"/>
    </location>
</feature>
<evidence type="ECO:0000313" key="7">
    <source>
        <dbReference type="Proteomes" id="UP001595462"/>
    </source>
</evidence>
<dbReference type="PANTHER" id="PTHR31851">
    <property type="entry name" value="FE(2+)/MN(2+) TRANSPORTER PCL1"/>
    <property type="match status" value="1"/>
</dbReference>
<keyword evidence="3 5" id="KW-1133">Transmembrane helix</keyword>
<keyword evidence="2 5" id="KW-0812">Transmembrane</keyword>
<dbReference type="EMBL" id="JBHRSS010000007">
    <property type="protein sequence ID" value="MFC3105218.1"/>
    <property type="molecule type" value="Genomic_DNA"/>
</dbReference>
<feature type="transmembrane region" description="Helical" evidence="5">
    <location>
        <begin position="159"/>
        <end position="181"/>
    </location>
</feature>
<feature type="transmembrane region" description="Helical" evidence="5">
    <location>
        <begin position="220"/>
        <end position="242"/>
    </location>
</feature>
<gene>
    <name evidence="6" type="ORF">ACFOSU_15150</name>
</gene>
<evidence type="ECO:0000256" key="1">
    <source>
        <dbReference type="ARBA" id="ARBA00004127"/>
    </source>
</evidence>
<name>A0ABV7ER49_9GAMM</name>
<evidence type="ECO:0000256" key="2">
    <source>
        <dbReference type="ARBA" id="ARBA00022692"/>
    </source>
</evidence>
<keyword evidence="4 5" id="KW-0472">Membrane</keyword>
<dbReference type="RefSeq" id="WP_380690778.1">
    <property type="nucleotide sequence ID" value="NZ_JBHRSS010000007.1"/>
</dbReference>
<sequence length="243" mass="24311">MTTPADMDVRAESVSHDERHRIHRIGWLRAAVMGANDGIVSTASLVLGVAAAGTSRENVLIAGVAGLAAGAMSMAAGEYVSVSSQADAERADLARERRELIAYPVEEHAEMTAIYVGRGLDEPLAAEVASQLMAHDALGAHARDELGISATITARPVQAALASAAAFALGALLPLLVVWLAPAGAMGWGVGLGSLVALALLGGLSARAGGASIAVAAARVTFWGALAMGLTAAVGALFGGVAG</sequence>
<dbReference type="Pfam" id="PF01988">
    <property type="entry name" value="VIT1"/>
    <property type="match status" value="1"/>
</dbReference>
<evidence type="ECO:0000256" key="4">
    <source>
        <dbReference type="ARBA" id="ARBA00023136"/>
    </source>
</evidence>
<keyword evidence="7" id="KW-1185">Reference proteome</keyword>
<feature type="transmembrane region" description="Helical" evidence="5">
    <location>
        <begin position="187"/>
        <end position="208"/>
    </location>
</feature>
<protein>
    <submittedName>
        <fullName evidence="6">VIT1/CCC1 transporter family protein</fullName>
    </submittedName>
</protein>
<evidence type="ECO:0000256" key="5">
    <source>
        <dbReference type="SAM" id="Phobius"/>
    </source>
</evidence>
<reference evidence="7" key="1">
    <citation type="journal article" date="2019" name="Int. J. Syst. Evol. Microbiol.">
        <title>The Global Catalogue of Microorganisms (GCM) 10K type strain sequencing project: providing services to taxonomists for standard genome sequencing and annotation.</title>
        <authorList>
            <consortium name="The Broad Institute Genomics Platform"/>
            <consortium name="The Broad Institute Genome Sequencing Center for Infectious Disease"/>
            <person name="Wu L."/>
            <person name="Ma J."/>
        </authorList>
    </citation>
    <scope>NUCLEOTIDE SEQUENCE [LARGE SCALE GENOMIC DNA]</scope>
    <source>
        <strain evidence="7">KCTC 52640</strain>
    </source>
</reference>
<evidence type="ECO:0000313" key="6">
    <source>
        <dbReference type="EMBL" id="MFC3105218.1"/>
    </source>
</evidence>
<comment type="subcellular location">
    <subcellularLocation>
        <location evidence="1">Endomembrane system</location>
        <topology evidence="1">Multi-pass membrane protein</topology>
    </subcellularLocation>
</comment>
<feature type="transmembrane region" description="Helical" evidence="5">
    <location>
        <begin position="27"/>
        <end position="53"/>
    </location>
</feature>
<organism evidence="6 7">
    <name type="scientific">Salinisphaera aquimarina</name>
    <dbReference type="NCBI Taxonomy" id="2094031"/>
    <lineage>
        <taxon>Bacteria</taxon>
        <taxon>Pseudomonadati</taxon>
        <taxon>Pseudomonadota</taxon>
        <taxon>Gammaproteobacteria</taxon>
        <taxon>Salinisphaerales</taxon>
        <taxon>Salinisphaeraceae</taxon>
        <taxon>Salinisphaera</taxon>
    </lineage>
</organism>
<dbReference type="InterPro" id="IPR008217">
    <property type="entry name" value="Ccc1_fam"/>
</dbReference>